<name>A0A368FY19_ANCCA</name>
<dbReference type="SUPFAM" id="SSF53098">
    <property type="entry name" value="Ribonuclease H-like"/>
    <property type="match status" value="1"/>
</dbReference>
<organism evidence="1 2">
    <name type="scientific">Ancylostoma caninum</name>
    <name type="common">Dog hookworm</name>
    <dbReference type="NCBI Taxonomy" id="29170"/>
    <lineage>
        <taxon>Eukaryota</taxon>
        <taxon>Metazoa</taxon>
        <taxon>Ecdysozoa</taxon>
        <taxon>Nematoda</taxon>
        <taxon>Chromadorea</taxon>
        <taxon>Rhabditida</taxon>
        <taxon>Rhabditina</taxon>
        <taxon>Rhabditomorpha</taxon>
        <taxon>Strongyloidea</taxon>
        <taxon>Ancylostomatidae</taxon>
        <taxon>Ancylostomatinae</taxon>
        <taxon>Ancylostoma</taxon>
    </lineage>
</organism>
<evidence type="ECO:0000313" key="2">
    <source>
        <dbReference type="Proteomes" id="UP000252519"/>
    </source>
</evidence>
<keyword evidence="2" id="KW-1185">Reference proteome</keyword>
<evidence type="ECO:0000313" key="1">
    <source>
        <dbReference type="EMBL" id="RCN35197.1"/>
    </source>
</evidence>
<dbReference type="OrthoDB" id="5871302at2759"/>
<comment type="caution">
    <text evidence="1">The sequence shown here is derived from an EMBL/GenBank/DDBJ whole genome shotgun (WGS) entry which is preliminary data.</text>
</comment>
<dbReference type="EMBL" id="JOJR01000691">
    <property type="protein sequence ID" value="RCN35197.1"/>
    <property type="molecule type" value="Genomic_DNA"/>
</dbReference>
<dbReference type="GO" id="GO:0003676">
    <property type="term" value="F:nucleic acid binding"/>
    <property type="evidence" value="ECO:0007669"/>
    <property type="project" value="InterPro"/>
</dbReference>
<reference evidence="1 2" key="1">
    <citation type="submission" date="2014-10" db="EMBL/GenBank/DDBJ databases">
        <title>Draft genome of the hookworm Ancylostoma caninum.</title>
        <authorList>
            <person name="Mitreva M."/>
        </authorList>
    </citation>
    <scope>NUCLEOTIDE SEQUENCE [LARGE SCALE GENOMIC DNA]</scope>
    <source>
        <strain evidence="1 2">Baltimore</strain>
    </source>
</reference>
<evidence type="ECO:0008006" key="3">
    <source>
        <dbReference type="Google" id="ProtNLM"/>
    </source>
</evidence>
<dbReference type="InterPro" id="IPR012337">
    <property type="entry name" value="RNaseH-like_sf"/>
</dbReference>
<dbReference type="Gene3D" id="3.30.420.10">
    <property type="entry name" value="Ribonuclease H-like superfamily/Ribonuclease H"/>
    <property type="match status" value="1"/>
</dbReference>
<sequence>MAFRIAIQEHAVRKSNKEIQWHHIMPYAPWQGAFHERLIKSIKHALYKALRRTTQHSFDHMVTVVTEIEATLNSRPLTYQGSTLGTLTLIRPIDFLQRNISFH</sequence>
<dbReference type="STRING" id="29170.A0A368FY19"/>
<dbReference type="InterPro" id="IPR036397">
    <property type="entry name" value="RNaseH_sf"/>
</dbReference>
<accession>A0A368FY19</accession>
<proteinExistence type="predicted"/>
<gene>
    <name evidence="1" type="ORF">ANCCAN_18952</name>
</gene>
<dbReference type="AlphaFoldDB" id="A0A368FY19"/>
<dbReference type="Proteomes" id="UP000252519">
    <property type="component" value="Unassembled WGS sequence"/>
</dbReference>
<protein>
    <recommendedName>
        <fullName evidence="3">Integrase catalytic domain-containing protein</fullName>
    </recommendedName>
</protein>